<protein>
    <submittedName>
        <fullName evidence="5">Extracellular proline-serine rich protein</fullName>
    </submittedName>
</protein>
<sequence length="258" mass="27300">MRFVIPFLTLSSLAAAISITEPALNSTYAAGSTITVNWTTVDTDPTTFSLYLWNFVYWPPSYVPLAIDIPTSDLSYPVQIPCDTDPEWGYQISGINGTNVYIIYAQSEKFFVSDAANATDCVDSSLTAPGASATSTCPAASTVYVTVSPTASSSALFHHSHHHDHHLLHHHSSHLPAPSSTPAPASSRSVKPGIVPKTIGWCSDYSHPVTLNKVPTPTAALYETQTASQASTQDVSFVTATTTMSVVGSAGSDGCPFA</sequence>
<keyword evidence="1 3" id="KW-0732">Signal</keyword>
<dbReference type="InterPro" id="IPR052479">
    <property type="entry name" value="GPI-anchor_Adhesion_Reg"/>
</dbReference>
<feature type="region of interest" description="Disordered" evidence="2">
    <location>
        <begin position="167"/>
        <end position="189"/>
    </location>
</feature>
<evidence type="ECO:0000313" key="6">
    <source>
        <dbReference type="Proteomes" id="UP000247647"/>
    </source>
</evidence>
<feature type="signal peptide" evidence="3">
    <location>
        <begin position="1"/>
        <end position="16"/>
    </location>
</feature>
<reference evidence="5" key="1">
    <citation type="submission" date="2016-12" db="EMBL/GenBank/DDBJ databases">
        <title>The genomes of Aspergillus section Nigri reveals drivers in fungal speciation.</title>
        <authorList>
            <consortium name="DOE Joint Genome Institute"/>
            <person name="Vesth T.C."/>
            <person name="Nybo J."/>
            <person name="Theobald S."/>
            <person name="Brandl J."/>
            <person name="Frisvad J.C."/>
            <person name="Nielsen K.F."/>
            <person name="Lyhne E.K."/>
            <person name="Kogle M.E."/>
            <person name="Kuo A."/>
            <person name="Riley R."/>
            <person name="Clum A."/>
            <person name="Nolan M."/>
            <person name="Lipzen A."/>
            <person name="Salamov A."/>
            <person name="Henrissat B."/>
            <person name="Wiebenga A."/>
            <person name="De Vries R.P."/>
            <person name="Grigoriev I.V."/>
            <person name="Mortensen U.H."/>
            <person name="Andersen M.R."/>
            <person name="Baker S.E."/>
        </authorList>
    </citation>
    <scope>NUCLEOTIDE SEQUENCE [LARGE SCALE GENOMIC DNA]</scope>
    <source>
        <strain evidence="5">CBS 115656</strain>
    </source>
</reference>
<evidence type="ECO:0000256" key="3">
    <source>
        <dbReference type="SAM" id="SignalP"/>
    </source>
</evidence>
<feature type="compositionally biased region" description="Low complexity" evidence="2">
    <location>
        <begin position="174"/>
        <end position="189"/>
    </location>
</feature>
<feature type="chain" id="PRO_5016452831" evidence="3">
    <location>
        <begin position="17"/>
        <end position="258"/>
    </location>
</feature>
<evidence type="ECO:0000313" key="5">
    <source>
        <dbReference type="EMBL" id="PYH28525.1"/>
    </source>
</evidence>
<dbReference type="InterPro" id="IPR018466">
    <property type="entry name" value="Kre9/Knh1-like_N"/>
</dbReference>
<organism evidence="5 6">
    <name type="scientific">Aspergillus neoniger (strain CBS 115656)</name>
    <dbReference type="NCBI Taxonomy" id="1448310"/>
    <lineage>
        <taxon>Eukaryota</taxon>
        <taxon>Fungi</taxon>
        <taxon>Dikarya</taxon>
        <taxon>Ascomycota</taxon>
        <taxon>Pezizomycotina</taxon>
        <taxon>Eurotiomycetes</taxon>
        <taxon>Eurotiomycetidae</taxon>
        <taxon>Eurotiales</taxon>
        <taxon>Aspergillaceae</taxon>
        <taxon>Aspergillus</taxon>
        <taxon>Aspergillus subgen. Circumdati</taxon>
    </lineage>
</organism>
<dbReference type="Pfam" id="PF10342">
    <property type="entry name" value="Kre9_KNH"/>
    <property type="match status" value="1"/>
</dbReference>
<gene>
    <name evidence="5" type="ORF">BO87DRAFT_463732</name>
</gene>
<evidence type="ECO:0000256" key="2">
    <source>
        <dbReference type="SAM" id="MobiDB-lite"/>
    </source>
</evidence>
<dbReference type="Proteomes" id="UP000247647">
    <property type="component" value="Unassembled WGS sequence"/>
</dbReference>
<dbReference type="AlphaFoldDB" id="A0A318Y2E8"/>
<keyword evidence="6" id="KW-1185">Reference proteome</keyword>
<dbReference type="RefSeq" id="XP_025474003.1">
    <property type="nucleotide sequence ID" value="XM_025629254.1"/>
</dbReference>
<dbReference type="OrthoDB" id="5420143at2759"/>
<proteinExistence type="predicted"/>
<dbReference type="GeneID" id="37131710"/>
<feature type="domain" description="Yeast cell wall synthesis Kre9/Knh1-like N-terminal" evidence="4">
    <location>
        <begin position="22"/>
        <end position="111"/>
    </location>
</feature>
<dbReference type="PANTHER" id="PTHR35185:SF2">
    <property type="entry name" value="EXTRACELLULAR PROLINE-SERINE RICH PROTEIN (AFU_ORTHOLOGUE AFUA_8G07090)"/>
    <property type="match status" value="1"/>
</dbReference>
<dbReference type="EMBL" id="KZ821509">
    <property type="protein sequence ID" value="PYH28525.1"/>
    <property type="molecule type" value="Genomic_DNA"/>
</dbReference>
<accession>A0A318Y2E8</accession>
<dbReference type="PANTHER" id="PTHR35185">
    <property type="entry name" value="SERINE/THREONINE-RICH PROTEIN ADG2-RELATED"/>
    <property type="match status" value="1"/>
</dbReference>
<evidence type="ECO:0000259" key="4">
    <source>
        <dbReference type="Pfam" id="PF10342"/>
    </source>
</evidence>
<evidence type="ECO:0000256" key="1">
    <source>
        <dbReference type="ARBA" id="ARBA00022729"/>
    </source>
</evidence>
<name>A0A318Y2E8_ASPNB</name>